<evidence type="ECO:0008006" key="3">
    <source>
        <dbReference type="Google" id="ProtNLM"/>
    </source>
</evidence>
<protein>
    <recommendedName>
        <fullName evidence="3">Transposase</fullName>
    </recommendedName>
</protein>
<name>A0ABT0UG60_9ACTN</name>
<accession>A0ABT0UG60</accession>
<dbReference type="EMBL" id="JAMQAW010000004">
    <property type="protein sequence ID" value="MCM2387613.1"/>
    <property type="molecule type" value="Genomic_DNA"/>
</dbReference>
<sequence length="101" mass="11058">MGERSPRTRARLLVLMLVALKAVDRQGRLEAAACLDAVHGIRTPISTTSGRGRVTRYLKQRGEGCQHVRSVVPLARRRASVWALPREAGCSTAVRPATREA</sequence>
<gene>
    <name evidence="1" type="ORF">NBG84_04680</name>
</gene>
<keyword evidence="2" id="KW-1185">Reference proteome</keyword>
<proteinExistence type="predicted"/>
<comment type="caution">
    <text evidence="1">The sequence shown here is derived from an EMBL/GenBank/DDBJ whole genome shotgun (WGS) entry which is preliminary data.</text>
</comment>
<organism evidence="1 2">
    <name type="scientific">Streptomyces albipurpureus</name>
    <dbReference type="NCBI Taxonomy" id="2897419"/>
    <lineage>
        <taxon>Bacteria</taxon>
        <taxon>Bacillati</taxon>
        <taxon>Actinomycetota</taxon>
        <taxon>Actinomycetes</taxon>
        <taxon>Kitasatosporales</taxon>
        <taxon>Streptomycetaceae</taxon>
        <taxon>Streptomyces</taxon>
    </lineage>
</organism>
<dbReference type="Proteomes" id="UP001431429">
    <property type="component" value="Unassembled WGS sequence"/>
</dbReference>
<evidence type="ECO:0000313" key="1">
    <source>
        <dbReference type="EMBL" id="MCM2387613.1"/>
    </source>
</evidence>
<dbReference type="RefSeq" id="WP_250917980.1">
    <property type="nucleotide sequence ID" value="NZ_JAMQAW010000004.1"/>
</dbReference>
<reference evidence="1" key="1">
    <citation type="submission" date="2022-06" db="EMBL/GenBank/DDBJ databases">
        <title>Genome public.</title>
        <authorList>
            <person name="Sun Q."/>
        </authorList>
    </citation>
    <scope>NUCLEOTIDE SEQUENCE</scope>
    <source>
        <strain evidence="1">CWNU-1</strain>
    </source>
</reference>
<evidence type="ECO:0000313" key="2">
    <source>
        <dbReference type="Proteomes" id="UP001431429"/>
    </source>
</evidence>